<dbReference type="SUPFAM" id="SSF56112">
    <property type="entry name" value="Protein kinase-like (PK-like)"/>
    <property type="match status" value="1"/>
</dbReference>
<keyword evidence="16" id="KW-1185">Reference proteome</keyword>
<evidence type="ECO:0000256" key="9">
    <source>
        <dbReference type="ARBA" id="ARBA00047899"/>
    </source>
</evidence>
<evidence type="ECO:0000256" key="4">
    <source>
        <dbReference type="ARBA" id="ARBA00022553"/>
    </source>
</evidence>
<dbReference type="Proteomes" id="UP000823561">
    <property type="component" value="Chromosome 1"/>
</dbReference>
<dbReference type="GO" id="GO:0004674">
    <property type="term" value="F:protein serine/threonine kinase activity"/>
    <property type="evidence" value="ECO:0007669"/>
    <property type="project" value="UniProtKB-KW"/>
</dbReference>
<gene>
    <name evidence="15" type="ORF">AALO_G00009080</name>
</gene>
<dbReference type="Pfam" id="PF00069">
    <property type="entry name" value="Pkinase"/>
    <property type="match status" value="1"/>
</dbReference>
<evidence type="ECO:0000256" key="13">
    <source>
        <dbReference type="SAM" id="MobiDB-lite"/>
    </source>
</evidence>
<comment type="similarity">
    <text evidence="1">Belongs to the protein kinase superfamily. CAMK Ser/Thr protein kinase family. PIM subfamily.</text>
</comment>
<dbReference type="InterPro" id="IPR017348">
    <property type="entry name" value="PIM1/2/3"/>
</dbReference>
<protein>
    <recommendedName>
        <fullName evidence="2">non-specific serine/threonine protein kinase</fullName>
        <ecNumber evidence="2">2.7.11.1</ecNumber>
    </recommendedName>
</protein>
<feature type="active site" description="Proton acceptor" evidence="11">
    <location>
        <position position="287"/>
    </location>
</feature>
<organism evidence="15 16">
    <name type="scientific">Alosa alosa</name>
    <name type="common">allis shad</name>
    <dbReference type="NCBI Taxonomy" id="278164"/>
    <lineage>
        <taxon>Eukaryota</taxon>
        <taxon>Metazoa</taxon>
        <taxon>Chordata</taxon>
        <taxon>Craniata</taxon>
        <taxon>Vertebrata</taxon>
        <taxon>Euteleostomi</taxon>
        <taxon>Actinopterygii</taxon>
        <taxon>Neopterygii</taxon>
        <taxon>Teleostei</taxon>
        <taxon>Clupei</taxon>
        <taxon>Clupeiformes</taxon>
        <taxon>Clupeoidei</taxon>
        <taxon>Clupeidae</taxon>
        <taxon>Alosa</taxon>
    </lineage>
</organism>
<dbReference type="InterPro" id="IPR051138">
    <property type="entry name" value="PIM_Ser/Thr_kinase"/>
</dbReference>
<evidence type="ECO:0000256" key="11">
    <source>
        <dbReference type="PIRSR" id="PIRSR037993-1"/>
    </source>
</evidence>
<keyword evidence="3" id="KW-0723">Serine/threonine-protein kinase</keyword>
<dbReference type="GO" id="GO:0005524">
    <property type="term" value="F:ATP binding"/>
    <property type="evidence" value="ECO:0007669"/>
    <property type="project" value="UniProtKB-KW"/>
</dbReference>
<dbReference type="PANTHER" id="PTHR22984">
    <property type="entry name" value="SERINE/THREONINE-PROTEIN KINASE PIM"/>
    <property type="match status" value="1"/>
</dbReference>
<comment type="caution">
    <text evidence="15">The sequence shown here is derived from an EMBL/GenBank/DDBJ whole genome shotgun (WGS) entry which is preliminary data.</text>
</comment>
<evidence type="ECO:0000256" key="8">
    <source>
        <dbReference type="ARBA" id="ARBA00022840"/>
    </source>
</evidence>
<accession>A0AAV6HJ60</accession>
<comment type="catalytic activity">
    <reaction evidence="9">
        <text>L-threonyl-[protein] + ATP = O-phospho-L-threonyl-[protein] + ADP + H(+)</text>
        <dbReference type="Rhea" id="RHEA:46608"/>
        <dbReference type="Rhea" id="RHEA-COMP:11060"/>
        <dbReference type="Rhea" id="RHEA-COMP:11605"/>
        <dbReference type="ChEBI" id="CHEBI:15378"/>
        <dbReference type="ChEBI" id="CHEBI:30013"/>
        <dbReference type="ChEBI" id="CHEBI:30616"/>
        <dbReference type="ChEBI" id="CHEBI:61977"/>
        <dbReference type="ChEBI" id="CHEBI:456216"/>
        <dbReference type="EC" id="2.7.11.1"/>
    </reaction>
</comment>
<evidence type="ECO:0000313" key="16">
    <source>
        <dbReference type="Proteomes" id="UP000823561"/>
    </source>
</evidence>
<dbReference type="AlphaFoldDB" id="A0AAV6HJ60"/>
<evidence type="ECO:0000256" key="10">
    <source>
        <dbReference type="ARBA" id="ARBA00048679"/>
    </source>
</evidence>
<evidence type="ECO:0000256" key="12">
    <source>
        <dbReference type="PIRSR" id="PIRSR037993-2"/>
    </source>
</evidence>
<keyword evidence="6" id="KW-0547">Nucleotide-binding</keyword>
<dbReference type="GO" id="GO:0007346">
    <property type="term" value="P:regulation of mitotic cell cycle"/>
    <property type="evidence" value="ECO:0007669"/>
    <property type="project" value="TreeGrafter"/>
</dbReference>
<dbReference type="Gene3D" id="1.10.510.10">
    <property type="entry name" value="Transferase(Phosphotransferase) domain 1"/>
    <property type="match status" value="1"/>
</dbReference>
<dbReference type="PROSITE" id="PS50011">
    <property type="entry name" value="PROTEIN_KINASE_DOM"/>
    <property type="match status" value="1"/>
</dbReference>
<comment type="catalytic activity">
    <reaction evidence="10">
        <text>L-seryl-[protein] + ATP = O-phospho-L-seryl-[protein] + ADP + H(+)</text>
        <dbReference type="Rhea" id="RHEA:17989"/>
        <dbReference type="Rhea" id="RHEA-COMP:9863"/>
        <dbReference type="Rhea" id="RHEA-COMP:11604"/>
        <dbReference type="ChEBI" id="CHEBI:15378"/>
        <dbReference type="ChEBI" id="CHEBI:29999"/>
        <dbReference type="ChEBI" id="CHEBI:30616"/>
        <dbReference type="ChEBI" id="CHEBI:83421"/>
        <dbReference type="ChEBI" id="CHEBI:456216"/>
        <dbReference type="EC" id="2.7.11.1"/>
    </reaction>
</comment>
<dbReference type="EC" id="2.7.11.1" evidence="2"/>
<dbReference type="GO" id="GO:0043066">
    <property type="term" value="P:negative regulation of apoptotic process"/>
    <property type="evidence" value="ECO:0007669"/>
    <property type="project" value="InterPro"/>
</dbReference>
<feature type="region of interest" description="Disordered" evidence="13">
    <location>
        <begin position="23"/>
        <end position="125"/>
    </location>
</feature>
<dbReference type="InterPro" id="IPR008271">
    <property type="entry name" value="Ser/Thr_kinase_AS"/>
</dbReference>
<evidence type="ECO:0000256" key="7">
    <source>
        <dbReference type="ARBA" id="ARBA00022777"/>
    </source>
</evidence>
<proteinExistence type="inferred from homology"/>
<dbReference type="Gene3D" id="3.30.200.20">
    <property type="entry name" value="Phosphorylase Kinase, domain 1"/>
    <property type="match status" value="1"/>
</dbReference>
<evidence type="ECO:0000313" key="15">
    <source>
        <dbReference type="EMBL" id="KAG5285927.1"/>
    </source>
</evidence>
<dbReference type="SMART" id="SM00220">
    <property type="entry name" value="S_TKc"/>
    <property type="match status" value="1"/>
</dbReference>
<dbReference type="InterPro" id="IPR000719">
    <property type="entry name" value="Prot_kinase_dom"/>
</dbReference>
<evidence type="ECO:0000256" key="2">
    <source>
        <dbReference type="ARBA" id="ARBA00012513"/>
    </source>
</evidence>
<evidence type="ECO:0000256" key="3">
    <source>
        <dbReference type="ARBA" id="ARBA00022527"/>
    </source>
</evidence>
<reference evidence="15 16" key="1">
    <citation type="submission" date="2020-10" db="EMBL/GenBank/DDBJ databases">
        <title>Chromosome-scale genome assembly of the Allis shad, Alosa alosa.</title>
        <authorList>
            <person name="Margot Z."/>
            <person name="Christophe K."/>
            <person name="Cabau C."/>
            <person name="Louis A."/>
            <person name="Berthelot C."/>
            <person name="Parey E."/>
            <person name="Roest Crollius H."/>
            <person name="Montfort J."/>
            <person name="Robinson-Rechavi M."/>
            <person name="Bucao C."/>
            <person name="Bouchez O."/>
            <person name="Gislard M."/>
            <person name="Lluch J."/>
            <person name="Milhes M."/>
            <person name="Lampietro C."/>
            <person name="Lopez Roques C."/>
            <person name="Donnadieu C."/>
            <person name="Braasch I."/>
            <person name="Desvignes T."/>
            <person name="Postlethwait J."/>
            <person name="Bobe J."/>
            <person name="Guiguen Y."/>
        </authorList>
    </citation>
    <scope>NUCLEOTIDE SEQUENCE [LARGE SCALE GENOMIC DNA]</scope>
    <source>
        <strain evidence="15">M-15738</strain>
        <tissue evidence="15">Blood</tissue>
    </source>
</reference>
<keyword evidence="5" id="KW-0808">Transferase</keyword>
<dbReference type="EMBL" id="JADWDJ010000001">
    <property type="protein sequence ID" value="KAG5285927.1"/>
    <property type="molecule type" value="Genomic_DNA"/>
</dbReference>
<feature type="domain" description="Protein kinase" evidence="14">
    <location>
        <begin position="147"/>
        <end position="412"/>
    </location>
</feature>
<dbReference type="InterPro" id="IPR011009">
    <property type="entry name" value="Kinase-like_dom_sf"/>
</dbReference>
<keyword evidence="4" id="KW-0597">Phosphoprotein</keyword>
<evidence type="ECO:0000256" key="6">
    <source>
        <dbReference type="ARBA" id="ARBA00022741"/>
    </source>
</evidence>
<keyword evidence="8 12" id="KW-0067">ATP-binding</keyword>
<dbReference type="PROSITE" id="PS00108">
    <property type="entry name" value="PROTEIN_KINASE_ST"/>
    <property type="match status" value="1"/>
</dbReference>
<feature type="binding site" evidence="12">
    <location>
        <position position="176"/>
    </location>
    <ligand>
        <name>ATP</name>
        <dbReference type="ChEBI" id="CHEBI:30616"/>
    </ligand>
</feature>
<name>A0AAV6HJ60_9TELE</name>
<feature type="compositionally biased region" description="Basic residues" evidence="13">
    <location>
        <begin position="42"/>
        <end position="52"/>
    </location>
</feature>
<feature type="binding site" evidence="12">
    <location>
        <position position="240"/>
    </location>
    <ligand>
        <name>ATP</name>
        <dbReference type="ChEBI" id="CHEBI:30616"/>
    </ligand>
</feature>
<feature type="binding site" evidence="12">
    <location>
        <begin position="153"/>
        <end position="161"/>
    </location>
    <ligand>
        <name>ATP</name>
        <dbReference type="ChEBI" id="CHEBI:30616"/>
    </ligand>
</feature>
<sequence length="413" mass="46598">MYCKSIHPIPSGHVKKLSAHMPHKLPCQPCQKSPAISAREERRRKREHRKKSSSGESRWKRCRSKRAEEEEEDEEEEEEEEDRSVDGLLDGALHGAVGSSSESEHTSGSSVKTNSSSQYDLQTLKETSPSTLVRLNSAQRDAFEGKYKQTLCLSQGGYGTVYAGHRVEDSLAVAIKHVPQSKVIRTSVVLDGQLHQFPLEVVLLLMVGAGEGERGLDSSGVSVQLLDWYELGDELVLVMERPLPCLDLFDYIQERGGRLPEEEAKLILKLLVEAMNKVHSKGVLHRDIKPENILVLMGNDSLCVRILDYGCGCILQNEPCTEFYGTMQYTPPEWYLVGEYEAMPSCVWQIGVLLYDMLCGEHPFCTRADIIGCEPYIPQQFSRQCQDLMRRCLAKRPRGRPTLDGILQHPWLQ</sequence>
<feature type="compositionally biased region" description="Acidic residues" evidence="13">
    <location>
        <begin position="69"/>
        <end position="83"/>
    </location>
</feature>
<keyword evidence="7" id="KW-0418">Kinase</keyword>
<dbReference type="PIRSF" id="PIRSF037993">
    <property type="entry name" value="STPK_Pim-1"/>
    <property type="match status" value="1"/>
</dbReference>
<feature type="binding site" evidence="12">
    <location>
        <position position="247"/>
    </location>
    <ligand>
        <name>ATP</name>
        <dbReference type="ChEBI" id="CHEBI:30616"/>
    </ligand>
</feature>
<evidence type="ECO:0000256" key="1">
    <source>
        <dbReference type="ARBA" id="ARBA00005505"/>
    </source>
</evidence>
<dbReference type="PANTHER" id="PTHR22984:SF11">
    <property type="entry name" value="AURORA KINASE-RELATED"/>
    <property type="match status" value="1"/>
</dbReference>
<evidence type="ECO:0000259" key="14">
    <source>
        <dbReference type="PROSITE" id="PS50011"/>
    </source>
</evidence>
<feature type="compositionally biased region" description="Low complexity" evidence="13">
    <location>
        <begin position="98"/>
        <end position="117"/>
    </location>
</feature>
<dbReference type="GO" id="GO:0005737">
    <property type="term" value="C:cytoplasm"/>
    <property type="evidence" value="ECO:0007669"/>
    <property type="project" value="TreeGrafter"/>
</dbReference>
<evidence type="ECO:0000256" key="5">
    <source>
        <dbReference type="ARBA" id="ARBA00022679"/>
    </source>
</evidence>